<dbReference type="EMBL" id="AUBJ02000001">
    <property type="protein sequence ID" value="MCP2330446.1"/>
    <property type="molecule type" value="Genomic_DNA"/>
</dbReference>
<dbReference type="RefSeq" id="WP_026418048.1">
    <property type="nucleotide sequence ID" value="NZ_AUBJ02000001.1"/>
</dbReference>
<dbReference type="Proteomes" id="UP000791080">
    <property type="component" value="Unassembled WGS sequence"/>
</dbReference>
<reference evidence="1 2" key="1">
    <citation type="submission" date="2013-07" db="EMBL/GenBank/DDBJ databases">
        <authorList>
            <consortium name="DOE Joint Genome Institute"/>
            <person name="Reeve W."/>
            <person name="Huntemann M."/>
            <person name="Han J."/>
            <person name="Chen A."/>
            <person name="Kyrpides N."/>
            <person name="Mavromatis K."/>
            <person name="Markowitz V."/>
            <person name="Palaniappan K."/>
            <person name="Ivanova N."/>
            <person name="Schaumberg A."/>
            <person name="Pati A."/>
            <person name="Liolios K."/>
            <person name="Nordberg H.P."/>
            <person name="Cantor M.N."/>
            <person name="Hua S.X."/>
            <person name="Woyke T."/>
        </authorList>
    </citation>
    <scope>NUCLEOTIDE SEQUENCE [LARGE SCALE GENOMIC DNA]</scope>
    <source>
        <strain evidence="1 2">DSM 43889</strain>
    </source>
</reference>
<organism evidence="1 2">
    <name type="scientific">Actinoalloteichus caeruleus DSM 43889</name>
    <dbReference type="NCBI Taxonomy" id="1120930"/>
    <lineage>
        <taxon>Bacteria</taxon>
        <taxon>Bacillati</taxon>
        <taxon>Actinomycetota</taxon>
        <taxon>Actinomycetes</taxon>
        <taxon>Pseudonocardiales</taxon>
        <taxon>Pseudonocardiaceae</taxon>
        <taxon>Actinoalloteichus</taxon>
        <taxon>Actinoalloteichus cyanogriseus</taxon>
    </lineage>
</organism>
<gene>
    <name evidence="1" type="ORF">G443_000716</name>
</gene>
<protein>
    <submittedName>
        <fullName evidence="1">Uncharacterized protein</fullName>
    </submittedName>
</protein>
<name>A0ABT1JF82_ACTCY</name>
<accession>A0ABT1JF82</accession>
<evidence type="ECO:0000313" key="2">
    <source>
        <dbReference type="Proteomes" id="UP000791080"/>
    </source>
</evidence>
<reference evidence="1 2" key="2">
    <citation type="submission" date="2022-06" db="EMBL/GenBank/DDBJ databases">
        <title>Genomic Encyclopedia of Type Strains, Phase I: the one thousand microbial genomes (KMG-I) project.</title>
        <authorList>
            <person name="Kyrpides N."/>
        </authorList>
    </citation>
    <scope>NUCLEOTIDE SEQUENCE [LARGE SCALE GENOMIC DNA]</scope>
    <source>
        <strain evidence="1 2">DSM 43889</strain>
    </source>
</reference>
<evidence type="ECO:0000313" key="1">
    <source>
        <dbReference type="EMBL" id="MCP2330446.1"/>
    </source>
</evidence>
<comment type="caution">
    <text evidence="1">The sequence shown here is derived from an EMBL/GenBank/DDBJ whole genome shotgun (WGS) entry which is preliminary data.</text>
</comment>
<proteinExistence type="predicted"/>
<keyword evidence="2" id="KW-1185">Reference proteome</keyword>
<sequence>MTLDIGFISPFLAWCSVSMVDSLVDFDRDNAYATDIFTVDETRTTSRVTGGDHWGPPGSDDNVFEPALVGTGQRVNCWLRGVHADDLDTFGYACLLVTE</sequence>